<evidence type="ECO:0000313" key="14">
    <source>
        <dbReference type="Proteomes" id="UP000318405"/>
    </source>
</evidence>
<dbReference type="GO" id="GO:0004814">
    <property type="term" value="F:arginine-tRNA ligase activity"/>
    <property type="evidence" value="ECO:0007669"/>
    <property type="project" value="InterPro"/>
</dbReference>
<evidence type="ECO:0000256" key="3">
    <source>
        <dbReference type="ARBA" id="ARBA00011209"/>
    </source>
</evidence>
<protein>
    <recommendedName>
        <fullName evidence="11">Glycine--tRNA ligase beta subunit</fullName>
        <ecNumber evidence="11">6.1.1.14</ecNumber>
    </recommendedName>
    <alternativeName>
        <fullName evidence="11">Glycyl-tRNA synthetase beta subunit</fullName>
        <shortName evidence="11">GlyRS</shortName>
    </alternativeName>
</protein>
<dbReference type="PRINTS" id="PR01045">
    <property type="entry name" value="TRNASYNTHGB"/>
</dbReference>
<proteinExistence type="inferred from homology"/>
<evidence type="ECO:0000256" key="6">
    <source>
        <dbReference type="ARBA" id="ARBA00022741"/>
    </source>
</evidence>
<evidence type="ECO:0000256" key="11">
    <source>
        <dbReference type="HAMAP-Rule" id="MF_00255"/>
    </source>
</evidence>
<dbReference type="GO" id="GO:0006426">
    <property type="term" value="P:glycyl-tRNA aminoacylation"/>
    <property type="evidence" value="ECO:0007669"/>
    <property type="project" value="UniProtKB-UniRule"/>
</dbReference>
<keyword evidence="9 11" id="KW-0030">Aminoacyl-tRNA synthetase</keyword>
<evidence type="ECO:0000256" key="2">
    <source>
        <dbReference type="ARBA" id="ARBA00008226"/>
    </source>
</evidence>
<comment type="catalytic activity">
    <reaction evidence="10 11">
        <text>tRNA(Gly) + glycine + ATP = glycyl-tRNA(Gly) + AMP + diphosphate</text>
        <dbReference type="Rhea" id="RHEA:16013"/>
        <dbReference type="Rhea" id="RHEA-COMP:9664"/>
        <dbReference type="Rhea" id="RHEA-COMP:9683"/>
        <dbReference type="ChEBI" id="CHEBI:30616"/>
        <dbReference type="ChEBI" id="CHEBI:33019"/>
        <dbReference type="ChEBI" id="CHEBI:57305"/>
        <dbReference type="ChEBI" id="CHEBI:78442"/>
        <dbReference type="ChEBI" id="CHEBI:78522"/>
        <dbReference type="ChEBI" id="CHEBI:456215"/>
        <dbReference type="EC" id="6.1.1.14"/>
    </reaction>
</comment>
<dbReference type="PANTHER" id="PTHR30075">
    <property type="entry name" value="GLYCYL-TRNA SYNTHETASE"/>
    <property type="match status" value="1"/>
</dbReference>
<dbReference type="GO" id="GO:0006420">
    <property type="term" value="P:arginyl-tRNA aminoacylation"/>
    <property type="evidence" value="ECO:0007669"/>
    <property type="project" value="InterPro"/>
</dbReference>
<comment type="subcellular location">
    <subcellularLocation>
        <location evidence="1 11">Cytoplasm</location>
    </subcellularLocation>
</comment>
<comment type="similarity">
    <text evidence="2 11">Belongs to the class-II aminoacyl-tRNA synthetase family.</text>
</comment>
<accession>A0A556ANL4</accession>
<dbReference type="AlphaFoldDB" id="A0A556ANL4"/>
<evidence type="ECO:0000256" key="4">
    <source>
        <dbReference type="ARBA" id="ARBA00022490"/>
    </source>
</evidence>
<dbReference type="InterPro" id="IPR015944">
    <property type="entry name" value="Gly-tRNA-synth_bsu"/>
</dbReference>
<dbReference type="PANTHER" id="PTHR30075:SF2">
    <property type="entry name" value="GLYCINE--TRNA LIGASE, CHLOROPLASTIC_MITOCHONDRIAL 2"/>
    <property type="match status" value="1"/>
</dbReference>
<comment type="caution">
    <text evidence="13">The sequence shown here is derived from an EMBL/GenBank/DDBJ whole genome shotgun (WGS) entry which is preliminary data.</text>
</comment>
<dbReference type="EC" id="6.1.1.14" evidence="11"/>
<evidence type="ECO:0000259" key="12">
    <source>
        <dbReference type="SMART" id="SM00836"/>
    </source>
</evidence>
<dbReference type="Pfam" id="PF05746">
    <property type="entry name" value="DALR_1"/>
    <property type="match status" value="1"/>
</dbReference>
<dbReference type="Proteomes" id="UP000318405">
    <property type="component" value="Unassembled WGS sequence"/>
</dbReference>
<keyword evidence="8 11" id="KW-0648">Protein biosynthesis</keyword>
<gene>
    <name evidence="11" type="primary">glyS</name>
    <name evidence="13" type="ORF">FOZ76_12170</name>
</gene>
<dbReference type="PROSITE" id="PS50861">
    <property type="entry name" value="AA_TRNA_LIGASE_II_GLYAB"/>
    <property type="match status" value="1"/>
</dbReference>
<comment type="subunit">
    <text evidence="3 11">Tetramer of two alpha and two beta subunits.</text>
</comment>
<dbReference type="InterPro" id="IPR006194">
    <property type="entry name" value="Gly-tRNA-synth_heterodimer"/>
</dbReference>
<evidence type="ECO:0000256" key="8">
    <source>
        <dbReference type="ARBA" id="ARBA00022917"/>
    </source>
</evidence>
<dbReference type="SUPFAM" id="SSF109604">
    <property type="entry name" value="HD-domain/PDEase-like"/>
    <property type="match status" value="1"/>
</dbReference>
<dbReference type="GO" id="GO:0004820">
    <property type="term" value="F:glycine-tRNA ligase activity"/>
    <property type="evidence" value="ECO:0007669"/>
    <property type="project" value="UniProtKB-UniRule"/>
</dbReference>
<dbReference type="GO" id="GO:0005829">
    <property type="term" value="C:cytosol"/>
    <property type="evidence" value="ECO:0007669"/>
    <property type="project" value="TreeGrafter"/>
</dbReference>
<evidence type="ECO:0000256" key="1">
    <source>
        <dbReference type="ARBA" id="ARBA00004496"/>
    </source>
</evidence>
<keyword evidence="14" id="KW-1185">Reference proteome</keyword>
<dbReference type="EMBL" id="VLTJ01000024">
    <property type="protein sequence ID" value="TSH94475.1"/>
    <property type="molecule type" value="Genomic_DNA"/>
</dbReference>
<evidence type="ECO:0000256" key="10">
    <source>
        <dbReference type="ARBA" id="ARBA00047937"/>
    </source>
</evidence>
<evidence type="ECO:0000256" key="9">
    <source>
        <dbReference type="ARBA" id="ARBA00023146"/>
    </source>
</evidence>
<evidence type="ECO:0000256" key="5">
    <source>
        <dbReference type="ARBA" id="ARBA00022598"/>
    </source>
</evidence>
<keyword evidence="4 11" id="KW-0963">Cytoplasm</keyword>
<feature type="domain" description="DALR anticodon binding" evidence="12">
    <location>
        <begin position="619"/>
        <end position="721"/>
    </location>
</feature>
<keyword evidence="6 11" id="KW-0547">Nucleotide-binding</keyword>
<dbReference type="Gene3D" id="1.10.730.10">
    <property type="entry name" value="Isoleucyl-tRNA Synthetase, Domain 1"/>
    <property type="match status" value="1"/>
</dbReference>
<keyword evidence="5 11" id="KW-0436">Ligase</keyword>
<dbReference type="GO" id="GO:0005524">
    <property type="term" value="F:ATP binding"/>
    <property type="evidence" value="ECO:0007669"/>
    <property type="project" value="UniProtKB-UniRule"/>
</dbReference>
<evidence type="ECO:0000313" key="13">
    <source>
        <dbReference type="EMBL" id="TSH94475.1"/>
    </source>
</evidence>
<dbReference type="OrthoDB" id="9775440at2"/>
<dbReference type="Pfam" id="PF02092">
    <property type="entry name" value="tRNA_synt_2f"/>
    <property type="match status" value="1"/>
</dbReference>
<dbReference type="NCBIfam" id="TIGR00211">
    <property type="entry name" value="glyS"/>
    <property type="match status" value="1"/>
</dbReference>
<dbReference type="InterPro" id="IPR008909">
    <property type="entry name" value="DALR_anticod-bd"/>
</dbReference>
<reference evidence="13 14" key="1">
    <citation type="submission" date="2019-07" db="EMBL/GenBank/DDBJ databases">
        <title>Qingshengfaniella alkalisoli gen. nov., sp. nov., isolated from saline soil.</title>
        <authorList>
            <person name="Xu L."/>
            <person name="Huang X.-X."/>
            <person name="Sun J.-Q."/>
        </authorList>
    </citation>
    <scope>NUCLEOTIDE SEQUENCE [LARGE SCALE GENOMIC DNA]</scope>
    <source>
        <strain evidence="13 14">DSM 27279</strain>
    </source>
</reference>
<organism evidence="13 14">
    <name type="scientific">Verticiella sediminum</name>
    <dbReference type="NCBI Taxonomy" id="1247510"/>
    <lineage>
        <taxon>Bacteria</taxon>
        <taxon>Pseudomonadati</taxon>
        <taxon>Pseudomonadota</taxon>
        <taxon>Betaproteobacteria</taxon>
        <taxon>Burkholderiales</taxon>
        <taxon>Alcaligenaceae</taxon>
        <taxon>Verticiella</taxon>
    </lineage>
</organism>
<sequence>MTAGTDLTVRPLLVELFTEELPPKALARLGQAFADGIAQGLAKRGLIAGGAAAPEGYASPRRLAVLLPAVLAQAADKPYSEKLMPVSVGLTAEGQASPALSKKLAAKGLADIDVASLERESDGKNEQLVYRGIARGAVLAAGLQEALDEAIAKLPIPKVMSYQLADGQTTVRFVRPAHSLIALHGEDVVPVTALGLEASRVTRGHRFQAPRDPLTVTAAQDYARDLAEHGKVIASFAERRAQVEQQLRAEAARLGASLGDEADVAPLLDEVTALVEYPTVYVGEFEPAFLEVPQECLILTMRLNQKYFPLFDADGRTLTNRFLIVSNMQLDDPANIVQGNQRVVRPRLADARFFFETDRKATLESRVPALGSIVYHNKLGSQLQRTERVAALAGWVAEAIGADAAAARRAATLAKADLVSSMVGEFPELQGIMGAYYAANDGESAPVVQAIRRQYDIRLDAPVAADTAAGAALFIAERAETLAGIWAIGLQPTGDRDPYGLRRAALGLISAFEQLTAGGQLDVRNARPALTLDALLERAVAGFVPAVVPQDKPAGLVDELRGFVHERVRNQLGQQYERDVIDAVLALQPPLHQVQARVAALAAFRQQPAAESLAAANKRIGNLLKKAENVGAEVDAALLKEPAEQALAAQVRELAPQAQRQAAQGDFAAALTTLAGAREAVDTFFNDVMVMAQDPAVRNNRLALLAQLHGLMNQVADLGRLA</sequence>
<dbReference type="HAMAP" id="MF_00255">
    <property type="entry name" value="Gly_tRNA_synth_beta"/>
    <property type="match status" value="1"/>
</dbReference>
<dbReference type="RefSeq" id="WP_143948536.1">
    <property type="nucleotide sequence ID" value="NZ_BAABMB010000001.1"/>
</dbReference>
<evidence type="ECO:0000256" key="7">
    <source>
        <dbReference type="ARBA" id="ARBA00022840"/>
    </source>
</evidence>
<name>A0A556ANL4_9BURK</name>
<keyword evidence="7 11" id="KW-0067">ATP-binding</keyword>
<dbReference type="SMART" id="SM00836">
    <property type="entry name" value="DALR_1"/>
    <property type="match status" value="1"/>
</dbReference>